<feature type="transmembrane region" description="Helical" evidence="1">
    <location>
        <begin position="57"/>
        <end position="85"/>
    </location>
</feature>
<dbReference type="EMBL" id="JRKL02001927">
    <property type="protein sequence ID" value="KAF3961276.1"/>
    <property type="molecule type" value="Genomic_DNA"/>
</dbReference>
<accession>A0A8J4RCM3</accession>
<keyword evidence="1" id="KW-1133">Transmembrane helix</keyword>
<name>A0A8J4RCM3_9ROSI</name>
<sequence>MGSGSGIGLVVAWRFLVFRSAIGVAWRGEVVAFHWGRGLVGPVMEAWWHGSDFGFDLVPILVMLLDWCGFEFAGFFVTATLSFCFNRSIGFVTSKTDKILAFAAIKFIVSCQKMF</sequence>
<evidence type="ECO:0000313" key="2">
    <source>
        <dbReference type="EMBL" id="KAF3961276.1"/>
    </source>
</evidence>
<organism evidence="2 3">
    <name type="scientific">Castanea mollissima</name>
    <name type="common">Chinese chestnut</name>
    <dbReference type="NCBI Taxonomy" id="60419"/>
    <lineage>
        <taxon>Eukaryota</taxon>
        <taxon>Viridiplantae</taxon>
        <taxon>Streptophyta</taxon>
        <taxon>Embryophyta</taxon>
        <taxon>Tracheophyta</taxon>
        <taxon>Spermatophyta</taxon>
        <taxon>Magnoliopsida</taxon>
        <taxon>eudicotyledons</taxon>
        <taxon>Gunneridae</taxon>
        <taxon>Pentapetalae</taxon>
        <taxon>rosids</taxon>
        <taxon>fabids</taxon>
        <taxon>Fagales</taxon>
        <taxon>Fagaceae</taxon>
        <taxon>Castanea</taxon>
    </lineage>
</organism>
<reference evidence="2" key="1">
    <citation type="submission" date="2020-03" db="EMBL/GenBank/DDBJ databases">
        <title>Castanea mollissima Vanexum genome sequencing.</title>
        <authorList>
            <person name="Staton M."/>
        </authorList>
    </citation>
    <scope>NUCLEOTIDE SEQUENCE</scope>
    <source>
        <tissue evidence="2">Leaf</tissue>
    </source>
</reference>
<comment type="caution">
    <text evidence="2">The sequence shown here is derived from an EMBL/GenBank/DDBJ whole genome shotgun (WGS) entry which is preliminary data.</text>
</comment>
<keyword evidence="1" id="KW-0472">Membrane</keyword>
<evidence type="ECO:0000313" key="3">
    <source>
        <dbReference type="Proteomes" id="UP000737018"/>
    </source>
</evidence>
<gene>
    <name evidence="2" type="ORF">CMV_014087</name>
</gene>
<evidence type="ECO:0000256" key="1">
    <source>
        <dbReference type="SAM" id="Phobius"/>
    </source>
</evidence>
<proteinExistence type="predicted"/>
<keyword evidence="3" id="KW-1185">Reference proteome</keyword>
<keyword evidence="1" id="KW-0812">Transmembrane</keyword>
<dbReference type="Proteomes" id="UP000737018">
    <property type="component" value="Unassembled WGS sequence"/>
</dbReference>
<protein>
    <submittedName>
        <fullName evidence="2">Uncharacterized protein</fullName>
    </submittedName>
</protein>
<dbReference type="AlphaFoldDB" id="A0A8J4RCM3"/>